<evidence type="ECO:0000313" key="1">
    <source>
        <dbReference type="EMBL" id="ATQ79116.1"/>
    </source>
</evidence>
<dbReference type="AlphaFoldDB" id="A0A2D2DVX7"/>
<dbReference type="Proteomes" id="UP000229897">
    <property type="component" value="Chromosome"/>
</dbReference>
<gene>
    <name evidence="1" type="ORF">CR152_25780</name>
</gene>
<organism evidence="1 2">
    <name type="scientific">Massilia violaceinigra</name>
    <dbReference type="NCBI Taxonomy" id="2045208"/>
    <lineage>
        <taxon>Bacteria</taxon>
        <taxon>Pseudomonadati</taxon>
        <taxon>Pseudomonadota</taxon>
        <taxon>Betaproteobacteria</taxon>
        <taxon>Burkholderiales</taxon>
        <taxon>Oxalobacteraceae</taxon>
        <taxon>Telluria group</taxon>
        <taxon>Massilia</taxon>
    </lineage>
</organism>
<accession>A0A2D2DVX7</accession>
<sequence>MTQAVRVVAVLVAAADLVDWLRQNIVIRMVDVTLMAAVRQGCGDALGQANLEVDAAQQHQPQIGRQAAAGDIGADAVGGNRCKTELLRGSIHVGQGVFVLMDVF</sequence>
<reference evidence="1" key="1">
    <citation type="submission" date="2017-10" db="EMBL/GenBank/DDBJ databases">
        <title>Massilia psychrophilum sp. nov., a novel purple-pigmented bacterium isolated from Tianshan glacier, Xinjiang Municipality, China.</title>
        <authorList>
            <person name="Wang H."/>
        </authorList>
    </citation>
    <scope>NUCLEOTIDE SEQUENCE [LARGE SCALE GENOMIC DNA]</scope>
    <source>
        <strain evidence="1">B2</strain>
    </source>
</reference>
<name>A0A2D2DVX7_9BURK</name>
<proteinExistence type="predicted"/>
<dbReference type="KEGG" id="mass:CR152_25780"/>
<protein>
    <submittedName>
        <fullName evidence="1">Uncharacterized protein</fullName>
    </submittedName>
</protein>
<keyword evidence="2" id="KW-1185">Reference proteome</keyword>
<dbReference type="EMBL" id="CP024608">
    <property type="protein sequence ID" value="ATQ79116.1"/>
    <property type="molecule type" value="Genomic_DNA"/>
</dbReference>
<evidence type="ECO:0000313" key="2">
    <source>
        <dbReference type="Proteomes" id="UP000229897"/>
    </source>
</evidence>